<evidence type="ECO:0000259" key="14">
    <source>
        <dbReference type="PROSITE" id="PS50975"/>
    </source>
</evidence>
<dbReference type="InterPro" id="IPR018109">
    <property type="entry name" value="Folylpolyglutamate_synth_CS"/>
</dbReference>
<evidence type="ECO:0000313" key="16">
    <source>
        <dbReference type="Proteomes" id="UP001595952"/>
    </source>
</evidence>
<evidence type="ECO:0000256" key="13">
    <source>
        <dbReference type="PROSITE-ProRule" id="PRU00409"/>
    </source>
</evidence>
<dbReference type="Pfam" id="PF13549">
    <property type="entry name" value="ATP-grasp_5"/>
    <property type="match status" value="1"/>
</dbReference>
<evidence type="ECO:0000256" key="9">
    <source>
        <dbReference type="ARBA" id="ARBA00022840"/>
    </source>
</evidence>
<dbReference type="PANTHER" id="PTHR23135">
    <property type="entry name" value="MUR LIGASE FAMILY MEMBER"/>
    <property type="match status" value="1"/>
</dbReference>
<dbReference type="InterPro" id="IPR011810">
    <property type="entry name" value="Cya_phycin_syn"/>
</dbReference>
<proteinExistence type="inferred from homology"/>
<evidence type="ECO:0000256" key="11">
    <source>
        <dbReference type="ARBA" id="ARBA00048094"/>
    </source>
</evidence>
<dbReference type="Pfam" id="PF08245">
    <property type="entry name" value="Mur_ligase_M"/>
    <property type="match status" value="1"/>
</dbReference>
<evidence type="ECO:0000256" key="1">
    <source>
        <dbReference type="ARBA" id="ARBA00003184"/>
    </source>
</evidence>
<comment type="function">
    <text evidence="1">Catalyzes the ATP-dependent polymerization of arginine and aspartate to multi-L-arginyl-poly-L-aspartic acid (cyanophycin; a water-insoluble reserve polymer).</text>
</comment>
<evidence type="ECO:0000256" key="7">
    <source>
        <dbReference type="ARBA" id="ARBA00022598"/>
    </source>
</evidence>
<keyword evidence="7 15" id="KW-0436">Ligase</keyword>
<dbReference type="GO" id="GO:0071161">
    <property type="term" value="F:cyanophycin synthetase activity (L-arginine-adding)"/>
    <property type="evidence" value="ECO:0007669"/>
    <property type="project" value="UniProtKB-EC"/>
</dbReference>
<evidence type="ECO:0000256" key="10">
    <source>
        <dbReference type="ARBA" id="ARBA00031353"/>
    </source>
</evidence>
<evidence type="ECO:0000256" key="2">
    <source>
        <dbReference type="ARBA" id="ARBA00009060"/>
    </source>
</evidence>
<evidence type="ECO:0000256" key="5">
    <source>
        <dbReference type="ARBA" id="ARBA00013005"/>
    </source>
</evidence>
<dbReference type="SUPFAM" id="SSF53244">
    <property type="entry name" value="MurD-like peptide ligases, peptide-binding domain"/>
    <property type="match status" value="1"/>
</dbReference>
<dbReference type="InterPro" id="IPR011761">
    <property type="entry name" value="ATP-grasp"/>
</dbReference>
<dbReference type="Proteomes" id="UP001595952">
    <property type="component" value="Unassembled WGS sequence"/>
</dbReference>
<evidence type="ECO:0000256" key="3">
    <source>
        <dbReference type="ARBA" id="ARBA00011738"/>
    </source>
</evidence>
<dbReference type="SUPFAM" id="SSF56059">
    <property type="entry name" value="Glutathione synthetase ATP-binding domain-like"/>
    <property type="match status" value="1"/>
</dbReference>
<dbReference type="Gene3D" id="3.40.1190.10">
    <property type="entry name" value="Mur-like, catalytic domain"/>
    <property type="match status" value="1"/>
</dbReference>
<dbReference type="PROSITE" id="PS01011">
    <property type="entry name" value="FOLYLPOLYGLU_SYNT_1"/>
    <property type="match status" value="1"/>
</dbReference>
<comment type="similarity">
    <text evidence="2">In the C-terminal section; belongs to the MurCDEF family.</text>
</comment>
<comment type="subunit">
    <text evidence="3">Homodimer.</text>
</comment>
<dbReference type="InterPro" id="IPR044019">
    <property type="entry name" value="Cyanophycin_syn_N"/>
</dbReference>
<evidence type="ECO:0000256" key="6">
    <source>
        <dbReference type="ARBA" id="ARBA00022036"/>
    </source>
</evidence>
<organism evidence="15 16">
    <name type="scientific">Deinococcus hohokamensis</name>
    <dbReference type="NCBI Taxonomy" id="309883"/>
    <lineage>
        <taxon>Bacteria</taxon>
        <taxon>Thermotogati</taxon>
        <taxon>Deinococcota</taxon>
        <taxon>Deinococci</taxon>
        <taxon>Deinococcales</taxon>
        <taxon>Deinococcaceae</taxon>
        <taxon>Deinococcus</taxon>
    </lineage>
</organism>
<dbReference type="RefSeq" id="WP_380061426.1">
    <property type="nucleotide sequence ID" value="NZ_JBHSEI010000005.1"/>
</dbReference>
<keyword evidence="8 13" id="KW-0547">Nucleotide-binding</keyword>
<dbReference type="Pfam" id="PF02875">
    <property type="entry name" value="Mur_ligase_C"/>
    <property type="match status" value="1"/>
</dbReference>
<dbReference type="InterPro" id="IPR013221">
    <property type="entry name" value="Mur_ligase_cen"/>
</dbReference>
<dbReference type="EMBL" id="JBHSEI010000005">
    <property type="protein sequence ID" value="MFC4638421.1"/>
    <property type="molecule type" value="Genomic_DNA"/>
</dbReference>
<comment type="caution">
    <text evidence="15">The sequence shown here is derived from an EMBL/GenBank/DDBJ whole genome shotgun (WGS) entry which is preliminary data.</text>
</comment>
<protein>
    <recommendedName>
        <fullName evidence="6">Cyanophycin synthetase</fullName>
        <ecNumber evidence="5">6.3.2.29</ecNumber>
        <ecNumber evidence="4">6.3.2.30</ecNumber>
    </recommendedName>
    <alternativeName>
        <fullName evidence="10">Cyanophycin synthase</fullName>
    </alternativeName>
</protein>
<feature type="domain" description="ATP-grasp" evidence="14">
    <location>
        <begin position="249"/>
        <end position="501"/>
    </location>
</feature>
<dbReference type="InterPro" id="IPR004101">
    <property type="entry name" value="Mur_ligase_C"/>
</dbReference>
<keyword evidence="9 13" id="KW-0067">ATP-binding</keyword>
<dbReference type="Pfam" id="PF18921">
    <property type="entry name" value="Cyanophycin_syn"/>
    <property type="match status" value="1"/>
</dbReference>
<evidence type="ECO:0000256" key="8">
    <source>
        <dbReference type="ARBA" id="ARBA00022741"/>
    </source>
</evidence>
<dbReference type="Gene3D" id="3.30.470.20">
    <property type="entry name" value="ATP-grasp fold, B domain"/>
    <property type="match status" value="1"/>
</dbReference>
<dbReference type="EC" id="6.3.2.29" evidence="5"/>
<evidence type="ECO:0000313" key="15">
    <source>
        <dbReference type="EMBL" id="MFC4638421.1"/>
    </source>
</evidence>
<evidence type="ECO:0000256" key="4">
    <source>
        <dbReference type="ARBA" id="ARBA00012968"/>
    </source>
</evidence>
<dbReference type="InterPro" id="IPR013815">
    <property type="entry name" value="ATP_grasp_subdomain_1"/>
</dbReference>
<dbReference type="PANTHER" id="PTHR23135:SF18">
    <property type="entry name" value="CYANOPHYCIN SYNTHETASE"/>
    <property type="match status" value="1"/>
</dbReference>
<dbReference type="EC" id="6.3.2.30" evidence="4"/>
<keyword evidence="16" id="KW-1185">Reference proteome</keyword>
<dbReference type="Gene3D" id="3.30.1490.20">
    <property type="entry name" value="ATP-grasp fold, A domain"/>
    <property type="match status" value="1"/>
</dbReference>
<sequence>MTLESQLPASAGPMRVLERGVYRGPHIDSLQPMVHFTLDLGGLATWRADQWPDFLARLGAQLPGLAAEVRRTGPEDAGDDASLASLIGRVATELQALAGEPVGPGLTRPLRGSPGVYRILVPFRDEEVGFLSAGLALRLIDHLLPPAVQGVQDLDVLLRGPGPSWPGGEPFDLSAALDALRTLIRRTAPAPVTQALLDAARAREIPGRVEGDDLLHLGYGRFSRKVRGGLTSATSFLAVQAANDRHRTRSLLEAAGVPTPEGRQVRNEQEALRAAAQLEWPVVTKPLDGNHGRGVSLGLTEDEQVRRGFEEARQHSRDVVVEQHFQGNDHRVLVIDGEVVAVAERVPAHVVGDGVRSIEALVEEVNLDPRRGEDPTSLIAPLVLDEAAVAHLARRGRTPASVPQAGERVTLQETARFATGATATDRTADLHPENASVARTAALALGLDVAGVDLVAPDLARSVRQTGGGVVGVRSAPDLRWHLQAGTEARDVAGAVLDSLYPPSVPSRVPIFALTGTNGKSTTARMVAHILTHGGHTVGLTNTSGVYVGAERILAADATGPRSAQMVLRHPLVTAAVLETARGGLLRDGLGFDEADVGAVLNVQADHLGLRGIDTLEDLAWVKSLLVRVVSPRGVSVLNADDPRTLDMRALAGGRVALFSLSGEAPSEALLAHIREGGMAAVREPGEQGDELVLYRQGQRQVVMLTSEIPATLDGLALFNVANALAACLMCVAQGTEPATVRAALSTFRATFEQNPGRLNVYDDLPFRVVLDYAHNPAGLAAQGELLQRLRPAGARLIGMVSVPGDRRDADIRDVGASAAQTFDELVFREGPDGRGRPRGEVMALLQQGALEAGFPPEHLHLVLEEWDAVEATLRLARPGDIVTLMPTAVEAVWQQIQAFQPTFGERAPER</sequence>
<dbReference type="NCBIfam" id="TIGR02068">
    <property type="entry name" value="cya_phycin_syn"/>
    <property type="match status" value="1"/>
</dbReference>
<name>A0ABV9I9W5_9DEIO</name>
<comment type="catalytic activity">
    <reaction evidence="11">
        <text>[L-4-(L-arginin-2-N-yl)aspartate](n)-L-aspartate + L-arginine + ATP = [L-4-(L-arginin-2-N-yl)aspartate](n+1) + ADP + phosphate + H(+)</text>
        <dbReference type="Rhea" id="RHEA:23888"/>
        <dbReference type="Rhea" id="RHEA-COMP:13732"/>
        <dbReference type="Rhea" id="RHEA-COMP:13733"/>
        <dbReference type="ChEBI" id="CHEBI:15378"/>
        <dbReference type="ChEBI" id="CHEBI:30616"/>
        <dbReference type="ChEBI" id="CHEBI:32682"/>
        <dbReference type="ChEBI" id="CHEBI:43474"/>
        <dbReference type="ChEBI" id="CHEBI:137986"/>
        <dbReference type="ChEBI" id="CHEBI:137990"/>
        <dbReference type="ChEBI" id="CHEBI:456216"/>
        <dbReference type="EC" id="6.3.2.30"/>
    </reaction>
</comment>
<dbReference type="InterPro" id="IPR036565">
    <property type="entry name" value="Mur-like_cat_sf"/>
</dbReference>
<gene>
    <name evidence="15" type="primary">cphA</name>
    <name evidence="15" type="ORF">ACFO0D_08685</name>
</gene>
<dbReference type="SUPFAM" id="SSF53623">
    <property type="entry name" value="MurD-like peptide ligases, catalytic domain"/>
    <property type="match status" value="1"/>
</dbReference>
<reference evidence="16" key="1">
    <citation type="journal article" date="2019" name="Int. J. Syst. Evol. Microbiol.">
        <title>The Global Catalogue of Microorganisms (GCM) 10K type strain sequencing project: providing services to taxonomists for standard genome sequencing and annotation.</title>
        <authorList>
            <consortium name="The Broad Institute Genomics Platform"/>
            <consortium name="The Broad Institute Genome Sequencing Center for Infectious Disease"/>
            <person name="Wu L."/>
            <person name="Ma J."/>
        </authorList>
    </citation>
    <scope>NUCLEOTIDE SEQUENCE [LARGE SCALE GENOMIC DNA]</scope>
    <source>
        <strain evidence="16">CCUG 55995</strain>
    </source>
</reference>
<evidence type="ECO:0000256" key="12">
    <source>
        <dbReference type="ARBA" id="ARBA00048425"/>
    </source>
</evidence>
<accession>A0ABV9I9W5</accession>
<dbReference type="InterPro" id="IPR036615">
    <property type="entry name" value="Mur_ligase_C_dom_sf"/>
</dbReference>
<dbReference type="PROSITE" id="PS50975">
    <property type="entry name" value="ATP_GRASP"/>
    <property type="match status" value="1"/>
</dbReference>
<comment type="catalytic activity">
    <reaction evidence="12">
        <text>[L-4-(L-arginin-2-N-yl)aspartate](n) + L-aspartate + ATP = [L-4-(L-arginin-2-N-yl)aspartate](n)-L-aspartate + ADP + phosphate + H(+)</text>
        <dbReference type="Rhea" id="RHEA:13277"/>
        <dbReference type="Rhea" id="RHEA-COMP:13728"/>
        <dbReference type="Rhea" id="RHEA-COMP:13733"/>
        <dbReference type="ChEBI" id="CHEBI:15378"/>
        <dbReference type="ChEBI" id="CHEBI:29991"/>
        <dbReference type="ChEBI" id="CHEBI:30616"/>
        <dbReference type="ChEBI" id="CHEBI:43474"/>
        <dbReference type="ChEBI" id="CHEBI:137986"/>
        <dbReference type="ChEBI" id="CHEBI:137990"/>
        <dbReference type="ChEBI" id="CHEBI:456216"/>
        <dbReference type="EC" id="6.3.2.29"/>
    </reaction>
</comment>
<dbReference type="GO" id="GO:0071160">
    <property type="term" value="F:cyanophycin synthetase activity (L-aspartate-adding)"/>
    <property type="evidence" value="ECO:0007669"/>
    <property type="project" value="UniProtKB-EC"/>
</dbReference>
<dbReference type="Gene3D" id="3.90.190.20">
    <property type="entry name" value="Mur ligase, C-terminal domain"/>
    <property type="match status" value="1"/>
</dbReference>